<sequence length="441" mass="47932">MAPSPSQILLFFLSAAALMLIIWTITAANLTSPPRKANPPMRGIHINITHADSARNLNQTELVRRAAARGRHRISRLRSFNLSTHDDDGDGNNEYYMEISIGSPPMTFTIAVDTGSDLFWTHCFNRSGSARPGFNPRRSSTYRVLPCATSACASSPATACGDKKKCAYEFMYADFSSTTGTVSLDTVTLGSLGTTNPLSFPDIMFGCSTSSNGSLLFTDGIAGFGRGKFSLISQLGINHFSYCLTPFGTSRLTLGDTRTPARNTVTVPLLINPYNPSFYNVALTGISVGATRLAGTENAFWIAGIDRPGVILDSGSTLTYMERSVYGLLKRELVAQARLPVVDAARYDLDLCFRTTVKGARAAFPKLVFHFDGGMDLEVTRKNYIMRFKKGGAAHCLAMVPTDEGRLTVLGSYFQRDFRVAYDLKKNLVSFTPARCAAGGE</sequence>
<dbReference type="EMBL" id="JAUJYN010000011">
    <property type="protein sequence ID" value="KAK1260530.1"/>
    <property type="molecule type" value="Genomic_DNA"/>
</dbReference>
<proteinExistence type="inferred from homology"/>
<dbReference type="FunFam" id="2.40.70.10:FF:000033">
    <property type="entry name" value="Aspartyl protease family protein"/>
    <property type="match status" value="1"/>
</dbReference>
<name>A0AAV9A9D1_ACOGR</name>
<protein>
    <submittedName>
        <fullName evidence="9">Aspartic proteinase nepenthesin-1</fullName>
    </submittedName>
</protein>
<accession>A0AAV9A9D1</accession>
<feature type="domain" description="Peptidase A1" evidence="8">
    <location>
        <begin position="95"/>
        <end position="432"/>
    </location>
</feature>
<dbReference type="PRINTS" id="PR00792">
    <property type="entry name" value="PEPSIN"/>
</dbReference>
<keyword evidence="7" id="KW-0732">Signal</keyword>
<keyword evidence="10" id="KW-1185">Reference proteome</keyword>
<evidence type="ECO:0000313" key="10">
    <source>
        <dbReference type="Proteomes" id="UP001179952"/>
    </source>
</evidence>
<evidence type="ECO:0000256" key="5">
    <source>
        <dbReference type="ARBA" id="ARBA00023180"/>
    </source>
</evidence>
<dbReference type="Pfam" id="PF14541">
    <property type="entry name" value="TAXi_C"/>
    <property type="match status" value="1"/>
</dbReference>
<reference evidence="9" key="2">
    <citation type="submission" date="2023-06" db="EMBL/GenBank/DDBJ databases">
        <authorList>
            <person name="Ma L."/>
            <person name="Liu K.-W."/>
            <person name="Li Z."/>
            <person name="Hsiao Y.-Y."/>
            <person name="Qi Y."/>
            <person name="Fu T."/>
            <person name="Tang G."/>
            <person name="Zhang D."/>
            <person name="Sun W.-H."/>
            <person name="Liu D.-K."/>
            <person name="Li Y."/>
            <person name="Chen G.-Z."/>
            <person name="Liu X.-D."/>
            <person name="Liao X.-Y."/>
            <person name="Jiang Y.-T."/>
            <person name="Yu X."/>
            <person name="Hao Y."/>
            <person name="Huang J."/>
            <person name="Zhao X.-W."/>
            <person name="Ke S."/>
            <person name="Chen Y.-Y."/>
            <person name="Wu W.-L."/>
            <person name="Hsu J.-L."/>
            <person name="Lin Y.-F."/>
            <person name="Huang M.-D."/>
            <person name="Li C.-Y."/>
            <person name="Huang L."/>
            <person name="Wang Z.-W."/>
            <person name="Zhao X."/>
            <person name="Zhong W.-Y."/>
            <person name="Peng D.-H."/>
            <person name="Ahmad S."/>
            <person name="Lan S."/>
            <person name="Zhang J.-S."/>
            <person name="Tsai W.-C."/>
            <person name="Van De Peer Y."/>
            <person name="Liu Z.-J."/>
        </authorList>
    </citation>
    <scope>NUCLEOTIDE SEQUENCE</scope>
    <source>
        <strain evidence="9">SCP</strain>
        <tissue evidence="9">Leaves</tissue>
    </source>
</reference>
<gene>
    <name evidence="9" type="ORF">QJS04_geneDACA018102</name>
</gene>
<evidence type="ECO:0000256" key="7">
    <source>
        <dbReference type="SAM" id="SignalP"/>
    </source>
</evidence>
<dbReference type="PANTHER" id="PTHR47967">
    <property type="entry name" value="OS07G0603500 PROTEIN-RELATED"/>
    <property type="match status" value="1"/>
</dbReference>
<dbReference type="Proteomes" id="UP001179952">
    <property type="component" value="Unassembled WGS sequence"/>
</dbReference>
<dbReference type="Pfam" id="PF14543">
    <property type="entry name" value="TAXi_N"/>
    <property type="match status" value="1"/>
</dbReference>
<dbReference type="InterPro" id="IPR034161">
    <property type="entry name" value="Pepsin-like_plant"/>
</dbReference>
<dbReference type="Gene3D" id="2.40.70.10">
    <property type="entry name" value="Acid Proteases"/>
    <property type="match status" value="2"/>
</dbReference>
<dbReference type="PANTHER" id="PTHR47967:SF23">
    <property type="entry name" value="OS04G0448300 PROTEIN"/>
    <property type="match status" value="1"/>
</dbReference>
<evidence type="ECO:0000256" key="3">
    <source>
        <dbReference type="ARBA" id="ARBA00022750"/>
    </source>
</evidence>
<organism evidence="9 10">
    <name type="scientific">Acorus gramineus</name>
    <name type="common">Dwarf sweet flag</name>
    <dbReference type="NCBI Taxonomy" id="55184"/>
    <lineage>
        <taxon>Eukaryota</taxon>
        <taxon>Viridiplantae</taxon>
        <taxon>Streptophyta</taxon>
        <taxon>Embryophyta</taxon>
        <taxon>Tracheophyta</taxon>
        <taxon>Spermatophyta</taxon>
        <taxon>Magnoliopsida</taxon>
        <taxon>Liliopsida</taxon>
        <taxon>Acoraceae</taxon>
        <taxon>Acorus</taxon>
    </lineage>
</organism>
<comment type="caution">
    <text evidence="9">The sequence shown here is derived from an EMBL/GenBank/DDBJ whole genome shotgun (WGS) entry which is preliminary data.</text>
</comment>
<reference evidence="9" key="1">
    <citation type="journal article" date="2023" name="Nat. Commun.">
        <title>Diploid and tetraploid genomes of Acorus and the evolution of monocots.</title>
        <authorList>
            <person name="Ma L."/>
            <person name="Liu K.W."/>
            <person name="Li Z."/>
            <person name="Hsiao Y.Y."/>
            <person name="Qi Y."/>
            <person name="Fu T."/>
            <person name="Tang G.D."/>
            <person name="Zhang D."/>
            <person name="Sun W.H."/>
            <person name="Liu D.K."/>
            <person name="Li Y."/>
            <person name="Chen G.Z."/>
            <person name="Liu X.D."/>
            <person name="Liao X.Y."/>
            <person name="Jiang Y.T."/>
            <person name="Yu X."/>
            <person name="Hao Y."/>
            <person name="Huang J."/>
            <person name="Zhao X.W."/>
            <person name="Ke S."/>
            <person name="Chen Y.Y."/>
            <person name="Wu W.L."/>
            <person name="Hsu J.L."/>
            <person name="Lin Y.F."/>
            <person name="Huang M.D."/>
            <person name="Li C.Y."/>
            <person name="Huang L."/>
            <person name="Wang Z.W."/>
            <person name="Zhao X."/>
            <person name="Zhong W.Y."/>
            <person name="Peng D.H."/>
            <person name="Ahmad S."/>
            <person name="Lan S."/>
            <person name="Zhang J.S."/>
            <person name="Tsai W.C."/>
            <person name="Van de Peer Y."/>
            <person name="Liu Z.J."/>
        </authorList>
    </citation>
    <scope>NUCLEOTIDE SEQUENCE</scope>
    <source>
        <strain evidence="9">SCP</strain>
    </source>
</reference>
<dbReference type="InterPro" id="IPR032861">
    <property type="entry name" value="TAXi_N"/>
</dbReference>
<keyword evidence="5" id="KW-0325">Glycoprotein</keyword>
<feature type="signal peptide" evidence="7">
    <location>
        <begin position="1"/>
        <end position="27"/>
    </location>
</feature>
<dbReference type="GO" id="GO:0005576">
    <property type="term" value="C:extracellular region"/>
    <property type="evidence" value="ECO:0007669"/>
    <property type="project" value="TreeGrafter"/>
</dbReference>
<evidence type="ECO:0000259" key="8">
    <source>
        <dbReference type="PROSITE" id="PS51767"/>
    </source>
</evidence>
<dbReference type="InterPro" id="IPR021109">
    <property type="entry name" value="Peptidase_aspartic_dom_sf"/>
</dbReference>
<keyword evidence="2" id="KW-0645">Protease</keyword>
<dbReference type="PROSITE" id="PS51767">
    <property type="entry name" value="PEPTIDASE_A1"/>
    <property type="match status" value="1"/>
</dbReference>
<keyword evidence="4" id="KW-0378">Hydrolase</keyword>
<evidence type="ECO:0000256" key="1">
    <source>
        <dbReference type="ARBA" id="ARBA00007447"/>
    </source>
</evidence>
<dbReference type="GO" id="GO:0006508">
    <property type="term" value="P:proteolysis"/>
    <property type="evidence" value="ECO:0007669"/>
    <property type="project" value="UniProtKB-KW"/>
</dbReference>
<dbReference type="SUPFAM" id="SSF50630">
    <property type="entry name" value="Acid proteases"/>
    <property type="match status" value="1"/>
</dbReference>
<dbReference type="GO" id="GO:0004190">
    <property type="term" value="F:aspartic-type endopeptidase activity"/>
    <property type="evidence" value="ECO:0007669"/>
    <property type="project" value="UniProtKB-KW"/>
</dbReference>
<evidence type="ECO:0000256" key="6">
    <source>
        <dbReference type="PIRSR" id="PIRSR601461-1"/>
    </source>
</evidence>
<dbReference type="InterPro" id="IPR032799">
    <property type="entry name" value="TAXi_C"/>
</dbReference>
<dbReference type="InterPro" id="IPR033121">
    <property type="entry name" value="PEPTIDASE_A1"/>
</dbReference>
<evidence type="ECO:0000256" key="4">
    <source>
        <dbReference type="ARBA" id="ARBA00022801"/>
    </source>
</evidence>
<dbReference type="InterPro" id="IPR051708">
    <property type="entry name" value="Plant_Aspart_Prot_A1"/>
</dbReference>
<feature type="chain" id="PRO_5043698430" evidence="7">
    <location>
        <begin position="28"/>
        <end position="441"/>
    </location>
</feature>
<evidence type="ECO:0000313" key="9">
    <source>
        <dbReference type="EMBL" id="KAK1260530.1"/>
    </source>
</evidence>
<dbReference type="InterPro" id="IPR001461">
    <property type="entry name" value="Aspartic_peptidase_A1"/>
</dbReference>
<dbReference type="CDD" id="cd05476">
    <property type="entry name" value="pepsin_A_like_plant"/>
    <property type="match status" value="1"/>
</dbReference>
<comment type="similarity">
    <text evidence="1">Belongs to the peptidase A1 family.</text>
</comment>
<keyword evidence="3" id="KW-0064">Aspartyl protease</keyword>
<feature type="active site" evidence="6">
    <location>
        <position position="113"/>
    </location>
</feature>
<evidence type="ECO:0000256" key="2">
    <source>
        <dbReference type="ARBA" id="ARBA00022670"/>
    </source>
</evidence>
<feature type="active site" evidence="6">
    <location>
        <position position="313"/>
    </location>
</feature>
<dbReference type="AlphaFoldDB" id="A0AAV9A9D1"/>